<dbReference type="PANTHER" id="PTHR48207">
    <property type="entry name" value="SUCCINATE--HYDROXYMETHYLGLUTARATE COA-TRANSFERASE"/>
    <property type="match status" value="1"/>
</dbReference>
<evidence type="ECO:0000313" key="3">
    <source>
        <dbReference type="Proteomes" id="UP000318405"/>
    </source>
</evidence>
<dbReference type="InterPro" id="IPR050483">
    <property type="entry name" value="CoA-transferase_III_domain"/>
</dbReference>
<dbReference type="InterPro" id="IPR023606">
    <property type="entry name" value="CoA-Trfase_III_dom_1_sf"/>
</dbReference>
<evidence type="ECO:0000313" key="2">
    <source>
        <dbReference type="EMBL" id="TSH90261.1"/>
    </source>
</evidence>
<reference evidence="2 3" key="1">
    <citation type="submission" date="2019-07" db="EMBL/GenBank/DDBJ databases">
        <title>Qingshengfaniella alkalisoli gen. nov., sp. nov., isolated from saline soil.</title>
        <authorList>
            <person name="Xu L."/>
            <person name="Huang X.-X."/>
            <person name="Sun J.-Q."/>
        </authorList>
    </citation>
    <scope>NUCLEOTIDE SEQUENCE [LARGE SCALE GENOMIC DNA]</scope>
    <source>
        <strain evidence="2 3">DSM 27279</strain>
    </source>
</reference>
<organism evidence="2 3">
    <name type="scientific">Verticiella sediminum</name>
    <dbReference type="NCBI Taxonomy" id="1247510"/>
    <lineage>
        <taxon>Bacteria</taxon>
        <taxon>Pseudomonadati</taxon>
        <taxon>Pseudomonadota</taxon>
        <taxon>Betaproteobacteria</taxon>
        <taxon>Burkholderiales</taxon>
        <taxon>Alcaligenaceae</taxon>
        <taxon>Verticiella</taxon>
    </lineage>
</organism>
<keyword evidence="1 2" id="KW-0808">Transferase</keyword>
<evidence type="ECO:0000256" key="1">
    <source>
        <dbReference type="ARBA" id="ARBA00022679"/>
    </source>
</evidence>
<accession>A0A556ABL5</accession>
<sequence>MNQHSWNIPGNCPFRSETLAYLQYVSRRAEERRLSDAALPFEGLRILDLSQGIAGPYCTQILAQQGATVIKVEPPQGDWGRGVGTRHGEHNALSIAYNAGKRGVCVDARQADGQALLRALAAACDVVVQNFRPGVVERMGLDYARLSAGRPELVYLSISGYGDAGPGALAPASDSVMQADAGLMSINRGADGVPHRIGLLLADLTCATQAAQAVAAALYKQARSGRGQHIKLNLLQSCAALMTGELIETLLAGGPREGAVSAPNGVFATADGLLSVLALNDAHFARLCRALDRPEWLADARFADNASRMAHKAVLHEALGAQLASASNAAWSALFAQHDVLHAPVRALADLPAHPQAAHLGLFEPVQAEGCPAVPLARLPALGDARALTPPPGIGEHTVAVLREQGLDDIEIERLLAAGVIRQRGVAAAGSAA</sequence>
<dbReference type="EMBL" id="VLTJ01000039">
    <property type="protein sequence ID" value="TSH90261.1"/>
    <property type="molecule type" value="Genomic_DNA"/>
</dbReference>
<dbReference type="OrthoDB" id="5294844at2"/>
<dbReference type="InterPro" id="IPR003673">
    <property type="entry name" value="CoA-Trfase_fam_III"/>
</dbReference>
<dbReference type="Pfam" id="PF02515">
    <property type="entry name" value="CoA_transf_3"/>
    <property type="match status" value="1"/>
</dbReference>
<dbReference type="AlphaFoldDB" id="A0A556ABL5"/>
<comment type="caution">
    <text evidence="2">The sequence shown here is derived from an EMBL/GenBank/DDBJ whole genome shotgun (WGS) entry which is preliminary data.</text>
</comment>
<proteinExistence type="predicted"/>
<dbReference type="Gene3D" id="3.30.1540.10">
    <property type="entry name" value="formyl-coa transferase, domain 3"/>
    <property type="match status" value="1"/>
</dbReference>
<dbReference type="PANTHER" id="PTHR48207:SF4">
    <property type="entry name" value="BLL6097 PROTEIN"/>
    <property type="match status" value="1"/>
</dbReference>
<dbReference type="InterPro" id="IPR044855">
    <property type="entry name" value="CoA-Trfase_III_dom3_sf"/>
</dbReference>
<dbReference type="GO" id="GO:0008410">
    <property type="term" value="F:CoA-transferase activity"/>
    <property type="evidence" value="ECO:0007669"/>
    <property type="project" value="TreeGrafter"/>
</dbReference>
<protein>
    <submittedName>
        <fullName evidence="2">CoA transferase</fullName>
    </submittedName>
</protein>
<dbReference type="Proteomes" id="UP000318405">
    <property type="component" value="Unassembled WGS sequence"/>
</dbReference>
<gene>
    <name evidence="2" type="ORF">FOZ76_20725</name>
</gene>
<name>A0A556ABL5_9BURK</name>
<keyword evidence="3" id="KW-1185">Reference proteome</keyword>
<dbReference type="Gene3D" id="3.40.50.10540">
    <property type="entry name" value="Crotonobetainyl-coa:carnitine coa-transferase, domain 1"/>
    <property type="match status" value="1"/>
</dbReference>
<dbReference type="SUPFAM" id="SSF89796">
    <property type="entry name" value="CoA-transferase family III (CaiB/BaiF)"/>
    <property type="match status" value="1"/>
</dbReference>